<name>A0A1H7ZYS1_9FIRM</name>
<evidence type="ECO:0000256" key="3">
    <source>
        <dbReference type="SAM" id="Phobius"/>
    </source>
</evidence>
<gene>
    <name evidence="4" type="ORF">SAMN05216180_0951</name>
</gene>
<dbReference type="EMBL" id="FOCG01000001">
    <property type="protein sequence ID" value="SEM62864.1"/>
    <property type="molecule type" value="Genomic_DNA"/>
</dbReference>
<dbReference type="GO" id="GO:0016020">
    <property type="term" value="C:membrane"/>
    <property type="evidence" value="ECO:0007669"/>
    <property type="project" value="InterPro"/>
</dbReference>
<keyword evidence="3" id="KW-1133">Transmembrane helix</keyword>
<accession>A0A1H7ZYS1</accession>
<keyword evidence="2 3" id="KW-0472">Membrane</keyword>
<dbReference type="InterPro" id="IPR004995">
    <property type="entry name" value="Spore_Ger"/>
</dbReference>
<proteinExistence type="inferred from homology"/>
<comment type="similarity">
    <text evidence="1">Belongs to the GerABKA family.</text>
</comment>
<dbReference type="PANTHER" id="PTHR22550:SF5">
    <property type="entry name" value="LEUCINE ZIPPER PROTEIN 4"/>
    <property type="match status" value="1"/>
</dbReference>
<evidence type="ECO:0000313" key="5">
    <source>
        <dbReference type="Proteomes" id="UP000199158"/>
    </source>
</evidence>
<keyword evidence="3" id="KW-0812">Transmembrane</keyword>
<evidence type="ECO:0000313" key="4">
    <source>
        <dbReference type="EMBL" id="SEM62864.1"/>
    </source>
</evidence>
<dbReference type="Pfam" id="PF03323">
    <property type="entry name" value="GerA"/>
    <property type="match status" value="1"/>
</dbReference>
<feature type="transmembrane region" description="Helical" evidence="3">
    <location>
        <begin position="269"/>
        <end position="287"/>
    </location>
</feature>
<evidence type="ECO:0000256" key="2">
    <source>
        <dbReference type="ARBA" id="ARBA00023136"/>
    </source>
</evidence>
<sequence>MSDNKNDEQSLAQQNGTIDYNQYSMDRSLAVNINTITDIFKDDDTLISRQFSNQNQNSVKCCIFFIDGMVNNKIINENIIMPIIINSILCPTNQLLDLIQTQVIVSNDVKQTDNFKDVSEAIIYGDTVLFADGVCGALIISTKGWQLRSVSEPDTEKALRGPREGFTESIMINLSLIRRKLLTSDLKFKFKTFGTRTNTKACICYLDSLVDKKLLKELDRRLNKIDIDGVLDTNYISELIKDSPNCSYKTIGVTEKPDIVAAKLLEGRVALILDGTPVVLTMPYLFIENFQSGDDYYLNYYFASFGRVIRIVGFLISISVPAIYVALTTFHREMIPTTLALNIAKSRQGVPFPTFIECLVMLLVFECIRETGIRMPSNIGQALSVVGALVIGQAAVEAKFVSAPMVIIVAITAITGLMNPGIKGTSILLRYSLLIFSAVLGFYGYLFGLIGILINILSIRSFGVKYTSQITAYKAQDMKDNFIRAPWWFMKTRPKFSHVNPVRSSQNGDG</sequence>
<evidence type="ECO:0000256" key="1">
    <source>
        <dbReference type="ARBA" id="ARBA00005278"/>
    </source>
</evidence>
<feature type="transmembrane region" description="Helical" evidence="3">
    <location>
        <begin position="431"/>
        <end position="457"/>
    </location>
</feature>
<dbReference type="PIRSF" id="PIRSF005690">
    <property type="entry name" value="GerBA"/>
    <property type="match status" value="1"/>
</dbReference>
<dbReference type="RefSeq" id="WP_242943074.1">
    <property type="nucleotide sequence ID" value="NZ_FOCG01000001.1"/>
</dbReference>
<organism evidence="4 5">
    <name type="scientific">Hydrogenoanaerobacterium saccharovorans</name>
    <dbReference type="NCBI Taxonomy" id="474960"/>
    <lineage>
        <taxon>Bacteria</taxon>
        <taxon>Bacillati</taxon>
        <taxon>Bacillota</taxon>
        <taxon>Clostridia</taxon>
        <taxon>Eubacteriales</taxon>
        <taxon>Oscillospiraceae</taxon>
        <taxon>Hydrogenoanaerobacterium</taxon>
    </lineage>
</organism>
<reference evidence="4 5" key="1">
    <citation type="submission" date="2016-10" db="EMBL/GenBank/DDBJ databases">
        <authorList>
            <person name="de Groot N.N."/>
        </authorList>
    </citation>
    <scope>NUCLEOTIDE SEQUENCE [LARGE SCALE GENOMIC DNA]</scope>
    <source>
        <strain evidence="4 5">CGMCC 1.5070</strain>
    </source>
</reference>
<dbReference type="Proteomes" id="UP000199158">
    <property type="component" value="Unassembled WGS sequence"/>
</dbReference>
<dbReference type="InterPro" id="IPR050768">
    <property type="entry name" value="UPF0353/GerABKA_families"/>
</dbReference>
<dbReference type="AlphaFoldDB" id="A0A1H7ZYS1"/>
<dbReference type="GO" id="GO:0009847">
    <property type="term" value="P:spore germination"/>
    <property type="evidence" value="ECO:0007669"/>
    <property type="project" value="InterPro"/>
</dbReference>
<keyword evidence="5" id="KW-1185">Reference proteome</keyword>
<protein>
    <submittedName>
        <fullName evidence="4">Spore germination protein KA</fullName>
    </submittedName>
</protein>
<dbReference type="PANTHER" id="PTHR22550">
    <property type="entry name" value="SPORE GERMINATION PROTEIN"/>
    <property type="match status" value="1"/>
</dbReference>
<dbReference type="STRING" id="474960.SAMN05216180_0951"/>
<feature type="transmembrane region" description="Helical" evidence="3">
    <location>
        <begin position="402"/>
        <end position="419"/>
    </location>
</feature>
<feature type="transmembrane region" description="Helical" evidence="3">
    <location>
        <begin position="308"/>
        <end position="330"/>
    </location>
</feature>